<dbReference type="InParanoid" id="A0A1E5S0F4"/>
<proteinExistence type="inferred from homology"/>
<evidence type="ECO:0000256" key="1">
    <source>
        <dbReference type="ARBA" id="ARBA00009670"/>
    </source>
</evidence>
<reference evidence="5" key="1">
    <citation type="journal article" date="2016" name="Genome Announc.">
        <title>Genome sequences of three species of Hanseniaspora isolated from spontaneous wine fermentations.</title>
        <authorList>
            <person name="Sternes P.R."/>
            <person name="Lee D."/>
            <person name="Kutyna D.R."/>
            <person name="Borneman A.R."/>
        </authorList>
    </citation>
    <scope>NUCLEOTIDE SEQUENCE [LARGE SCALE GENOMIC DNA]</scope>
    <source>
        <strain evidence="5">AWRI3579</strain>
    </source>
</reference>
<keyword evidence="2" id="KW-1133">Transmembrane helix</keyword>
<dbReference type="InterPro" id="IPR045307">
    <property type="entry name" value="ADCK1_dom"/>
</dbReference>
<evidence type="ECO:0000313" key="5">
    <source>
        <dbReference type="Proteomes" id="UP000095728"/>
    </source>
</evidence>
<gene>
    <name evidence="4" type="ORF">AWRI3579_g111</name>
</gene>
<dbReference type="EMBL" id="LPNM01000001">
    <property type="protein sequence ID" value="OEJ92498.1"/>
    <property type="molecule type" value="Genomic_DNA"/>
</dbReference>
<dbReference type="GO" id="GO:0007005">
    <property type="term" value="P:mitochondrion organization"/>
    <property type="evidence" value="ECO:0007669"/>
    <property type="project" value="TreeGrafter"/>
</dbReference>
<comment type="caution">
    <text evidence="4">The sequence shown here is derived from an EMBL/GenBank/DDBJ whole genome shotgun (WGS) entry which is preliminary data.</text>
</comment>
<keyword evidence="5" id="KW-1185">Reference proteome</keyword>
<dbReference type="AlphaFoldDB" id="A0A1E5S0F4"/>
<sequence>MFTTARNVTQTLAPAVPRKITFLIAKPKYHNKGLQQWKINTKSQVLCRNFSSSIKTNASARTQITRENTTKRSKENPFKKYFKFRYISLGILTAGFIFYNTNPNFHDLSHHLYLTAGRVKVVAKATFNCFYHYKKTLGLQDELSEKDYDEELKRCHKKCALITLEALEKNGGIYIKLGQHIGAMGYLLPPEWTDTMVPLQDHCPVSSFEEINLMFKTDLHLPNGLDDMFDEFDPLPIGAASLAQVHIATLKKKYGGNKVAVKCQHPSLKEFVPLDVMLTQSVFNLLDIVFPEYPLSWLGDEMQQSIFVELNFLNEAVNAKKTQEYFNSDKKFLKQTALKVPDVIEAHKRILIMEYCKGARLDNLEYMDEHNISRSEVSSCISNIFNNMIFTPNVGIHCDPHGGNIAIRATSKGRNGHNFEILLYDHGLYRYPNTQLRRDYAKFWLSLLDNDIPNMKRYAKAFANINDEEFPLFCAAITGRSINTVLTSDITKAPKSTQEIEEMKSRFLKDSKMLTILMSILAKVPRIVILILKTNDLTRHLDECLKNPLGPERTFLILTQYCSKTVFDETKENIAKKHHKWSIMWIWSSLENWCTYEKRMSQLFFYDISLWLRNIVRKLD</sequence>
<dbReference type="Proteomes" id="UP000095728">
    <property type="component" value="Unassembled WGS sequence"/>
</dbReference>
<comment type="similarity">
    <text evidence="1">Belongs to the protein kinase superfamily. ADCK protein kinase family.</text>
</comment>
<dbReference type="STRING" id="56408.A0A1E5S0F4"/>
<feature type="transmembrane region" description="Helical" evidence="2">
    <location>
        <begin position="81"/>
        <end position="99"/>
    </location>
</feature>
<protein>
    <submittedName>
        <fullName evidence="4">ABC1 family protein MCP2</fullName>
    </submittedName>
</protein>
<evidence type="ECO:0000256" key="2">
    <source>
        <dbReference type="SAM" id="Phobius"/>
    </source>
</evidence>
<dbReference type="InterPro" id="IPR004147">
    <property type="entry name" value="ABC1_dom"/>
</dbReference>
<keyword evidence="2" id="KW-0472">Membrane</keyword>
<dbReference type="GO" id="GO:0055088">
    <property type="term" value="P:lipid homeostasis"/>
    <property type="evidence" value="ECO:0007669"/>
    <property type="project" value="TreeGrafter"/>
</dbReference>
<dbReference type="PANTHER" id="PTHR43173">
    <property type="entry name" value="ABC1 FAMILY PROTEIN"/>
    <property type="match status" value="1"/>
</dbReference>
<evidence type="ECO:0000313" key="4">
    <source>
        <dbReference type="EMBL" id="OEJ92498.1"/>
    </source>
</evidence>
<name>A0A1E5S0F4_9ASCO</name>
<dbReference type="InterPro" id="IPR011009">
    <property type="entry name" value="Kinase-like_dom_sf"/>
</dbReference>
<dbReference type="FunCoup" id="A0A1E5S0F4">
    <property type="interactions" value="479"/>
</dbReference>
<evidence type="ECO:0000259" key="3">
    <source>
        <dbReference type="Pfam" id="PF03109"/>
    </source>
</evidence>
<keyword evidence="2" id="KW-0812">Transmembrane</keyword>
<dbReference type="CDD" id="cd13969">
    <property type="entry name" value="ADCK1-like"/>
    <property type="match status" value="1"/>
</dbReference>
<dbReference type="InterPro" id="IPR051130">
    <property type="entry name" value="Mito_struct-func_regulator"/>
</dbReference>
<organism evidence="4 5">
    <name type="scientific">Hanseniaspora osmophila</name>
    <dbReference type="NCBI Taxonomy" id="56408"/>
    <lineage>
        <taxon>Eukaryota</taxon>
        <taxon>Fungi</taxon>
        <taxon>Dikarya</taxon>
        <taxon>Ascomycota</taxon>
        <taxon>Saccharomycotina</taxon>
        <taxon>Saccharomycetes</taxon>
        <taxon>Saccharomycodales</taxon>
        <taxon>Saccharomycodaceae</taxon>
        <taxon>Hanseniaspora</taxon>
    </lineage>
</organism>
<feature type="domain" description="ABC1 atypical kinase-like" evidence="3">
    <location>
        <begin position="199"/>
        <end position="458"/>
    </location>
</feature>
<dbReference type="GO" id="GO:0005743">
    <property type="term" value="C:mitochondrial inner membrane"/>
    <property type="evidence" value="ECO:0007669"/>
    <property type="project" value="TreeGrafter"/>
</dbReference>
<accession>A0A1E5S0F4</accession>
<dbReference type="SUPFAM" id="SSF56112">
    <property type="entry name" value="Protein kinase-like (PK-like)"/>
    <property type="match status" value="1"/>
</dbReference>
<dbReference type="PANTHER" id="PTHR43173:SF19">
    <property type="entry name" value="AARF DOMAIN-CONTAINING PROTEIN KINASE 1"/>
    <property type="match status" value="1"/>
</dbReference>
<dbReference type="Pfam" id="PF03109">
    <property type="entry name" value="ABC1"/>
    <property type="match status" value="1"/>
</dbReference>
<dbReference type="OrthoDB" id="427480at2759"/>